<keyword evidence="3" id="KW-1185">Reference proteome</keyword>
<accession>A0ABP6ZII6</accession>
<protein>
    <submittedName>
        <fullName evidence="2">Uncharacterized protein</fullName>
    </submittedName>
</protein>
<evidence type="ECO:0000313" key="3">
    <source>
        <dbReference type="Proteomes" id="UP001501074"/>
    </source>
</evidence>
<reference evidence="3" key="1">
    <citation type="journal article" date="2019" name="Int. J. Syst. Evol. Microbiol.">
        <title>The Global Catalogue of Microorganisms (GCM) 10K type strain sequencing project: providing services to taxonomists for standard genome sequencing and annotation.</title>
        <authorList>
            <consortium name="The Broad Institute Genomics Platform"/>
            <consortium name="The Broad Institute Genome Sequencing Center for Infectious Disease"/>
            <person name="Wu L."/>
            <person name="Ma J."/>
        </authorList>
    </citation>
    <scope>NUCLEOTIDE SEQUENCE [LARGE SCALE GENOMIC DNA]</scope>
    <source>
        <strain evidence="3">JCM 16902</strain>
    </source>
</reference>
<comment type="caution">
    <text evidence="2">The sequence shown here is derived from an EMBL/GenBank/DDBJ whole genome shotgun (WGS) entry which is preliminary data.</text>
</comment>
<keyword evidence="1" id="KW-1133">Transmembrane helix</keyword>
<organism evidence="2 3">
    <name type="scientific">Kineosporia mesophila</name>
    <dbReference type="NCBI Taxonomy" id="566012"/>
    <lineage>
        <taxon>Bacteria</taxon>
        <taxon>Bacillati</taxon>
        <taxon>Actinomycetota</taxon>
        <taxon>Actinomycetes</taxon>
        <taxon>Kineosporiales</taxon>
        <taxon>Kineosporiaceae</taxon>
        <taxon>Kineosporia</taxon>
    </lineage>
</organism>
<proteinExistence type="predicted"/>
<evidence type="ECO:0000256" key="1">
    <source>
        <dbReference type="SAM" id="Phobius"/>
    </source>
</evidence>
<dbReference type="Proteomes" id="UP001501074">
    <property type="component" value="Unassembled WGS sequence"/>
</dbReference>
<sequence>MSARGRVLLTLRSNVLTYLVGGPVIAAFALGWLRLPLTEPGERMPAVAR</sequence>
<evidence type="ECO:0000313" key="2">
    <source>
        <dbReference type="EMBL" id="GAA3609106.1"/>
    </source>
</evidence>
<gene>
    <name evidence="2" type="ORF">GCM10022223_26440</name>
</gene>
<name>A0ABP6ZII6_9ACTN</name>
<feature type="transmembrane region" description="Helical" evidence="1">
    <location>
        <begin position="15"/>
        <end position="35"/>
    </location>
</feature>
<keyword evidence="1" id="KW-0812">Transmembrane</keyword>
<keyword evidence="1" id="KW-0472">Membrane</keyword>
<dbReference type="EMBL" id="BAAAZO010000003">
    <property type="protein sequence ID" value="GAA3609106.1"/>
    <property type="molecule type" value="Genomic_DNA"/>
</dbReference>